<dbReference type="EMBL" id="LDRV01000089">
    <property type="protein sequence ID" value="KTS09346.1"/>
    <property type="molecule type" value="Genomic_DNA"/>
</dbReference>
<protein>
    <recommendedName>
        <fullName evidence="2">Glycosyl transferase family 1 domain-containing protein</fullName>
    </recommendedName>
</protein>
<reference evidence="3 4" key="1">
    <citation type="journal article" date="2016" name="Front. Microbiol.">
        <title>Genomic Resource of Rice Seed Associated Bacteria.</title>
        <authorList>
            <person name="Midha S."/>
            <person name="Bansal K."/>
            <person name="Sharma S."/>
            <person name="Kumar N."/>
            <person name="Patil P.P."/>
            <person name="Chaudhry V."/>
            <person name="Patil P.B."/>
        </authorList>
    </citation>
    <scope>NUCLEOTIDE SEQUENCE [LARGE SCALE GENOMIC DNA]</scope>
    <source>
        <strain evidence="3 4">RSA3</strain>
    </source>
</reference>
<comment type="caution">
    <text evidence="3">The sequence shown here is derived from an EMBL/GenBank/DDBJ whole genome shotgun (WGS) entry which is preliminary data.</text>
</comment>
<gene>
    <name evidence="3" type="ORF">RSA3_13460</name>
</gene>
<evidence type="ECO:0000259" key="2">
    <source>
        <dbReference type="Pfam" id="PF00534"/>
    </source>
</evidence>
<evidence type="ECO:0000313" key="4">
    <source>
        <dbReference type="Proteomes" id="UP000072189"/>
    </source>
</evidence>
<dbReference type="PANTHER" id="PTHR12526">
    <property type="entry name" value="GLYCOSYLTRANSFERASE"/>
    <property type="match status" value="1"/>
</dbReference>
<dbReference type="PATRIC" id="fig|2033.7.peg.3502"/>
<feature type="domain" description="Glycosyl transferase family 1" evidence="2">
    <location>
        <begin position="274"/>
        <end position="426"/>
    </location>
</feature>
<organism evidence="3 4">
    <name type="scientific">Microbacterium testaceum</name>
    <name type="common">Aureobacterium testaceum</name>
    <name type="synonym">Brevibacterium testaceum</name>
    <dbReference type="NCBI Taxonomy" id="2033"/>
    <lineage>
        <taxon>Bacteria</taxon>
        <taxon>Bacillati</taxon>
        <taxon>Actinomycetota</taxon>
        <taxon>Actinomycetes</taxon>
        <taxon>Micrococcales</taxon>
        <taxon>Microbacteriaceae</taxon>
        <taxon>Microbacterium</taxon>
    </lineage>
</organism>
<proteinExistence type="predicted"/>
<dbReference type="RefSeq" id="WP_058614699.1">
    <property type="nucleotide sequence ID" value="NZ_LDRV01000089.1"/>
</dbReference>
<keyword evidence="1" id="KW-0808">Transferase</keyword>
<sequence length="454" mass="49475">MPSPPDADFLVLTSRLAPRLDGGYAVAVASRLRLLRSIGVTRPLLLTFDVGDAGERARSVRHALREDAEADIEIRNLYEEVVRDPSWLYEQAQEGGADPATAYRAIRDDAGAEVVSLPVIRDDPDWHLTRAPVVVRGERGSRVLAGFRALYAAWLTRVVAELRVRAGDDERSVVVICESKQIGELIAEWVDPNVRIVHTVHNSHLAAPCRPSAPLRDDGWRRWLGLLDRFDAVVWPTPSQEDDVVERFGAHEGFAAIPTPIAPGLEPPARAREGTDVVMVNRLVDQKRVDTAIALWPSVVARVPDARLHIYGDGPLRSALQNLIEERGVSGSVHLHGYSDRVREAMATSAVFLCTSIFEGQNLAIGEALASGLPVVAFDVCYGPRDYVGAGGVLVAPGDTDGVASALTALLTDEGAREEMSERAREQSLLLTPEAVGETFTRLLEDVVARPARR</sequence>
<dbReference type="AlphaFoldDB" id="A0A147F5E0"/>
<dbReference type="GO" id="GO:0016757">
    <property type="term" value="F:glycosyltransferase activity"/>
    <property type="evidence" value="ECO:0007669"/>
    <property type="project" value="InterPro"/>
</dbReference>
<evidence type="ECO:0000256" key="1">
    <source>
        <dbReference type="ARBA" id="ARBA00022679"/>
    </source>
</evidence>
<evidence type="ECO:0000313" key="3">
    <source>
        <dbReference type="EMBL" id="KTS09346.1"/>
    </source>
</evidence>
<name>A0A147F5E0_MICTE</name>
<accession>A0A147F5E0</accession>
<dbReference type="Pfam" id="PF00534">
    <property type="entry name" value="Glycos_transf_1"/>
    <property type="match status" value="1"/>
</dbReference>
<dbReference type="InterPro" id="IPR001296">
    <property type="entry name" value="Glyco_trans_1"/>
</dbReference>
<dbReference type="Proteomes" id="UP000072189">
    <property type="component" value="Unassembled WGS sequence"/>
</dbReference>
<dbReference type="Gene3D" id="3.40.50.2000">
    <property type="entry name" value="Glycogen Phosphorylase B"/>
    <property type="match status" value="2"/>
</dbReference>
<dbReference type="SUPFAM" id="SSF53756">
    <property type="entry name" value="UDP-Glycosyltransferase/glycogen phosphorylase"/>
    <property type="match status" value="1"/>
</dbReference>